<organism evidence="3 4">
    <name type="scientific">Symbiodinium microadriaticum</name>
    <name type="common">Dinoflagellate</name>
    <name type="synonym">Zooxanthella microadriatica</name>
    <dbReference type="NCBI Taxonomy" id="2951"/>
    <lineage>
        <taxon>Eukaryota</taxon>
        <taxon>Sar</taxon>
        <taxon>Alveolata</taxon>
        <taxon>Dinophyceae</taxon>
        <taxon>Suessiales</taxon>
        <taxon>Symbiodiniaceae</taxon>
        <taxon>Symbiodinium</taxon>
    </lineage>
</organism>
<feature type="region of interest" description="Disordered" evidence="2">
    <location>
        <begin position="195"/>
        <end position="249"/>
    </location>
</feature>
<dbReference type="Proteomes" id="UP000186817">
    <property type="component" value="Unassembled WGS sequence"/>
</dbReference>
<evidence type="ECO:0000313" key="3">
    <source>
        <dbReference type="EMBL" id="OLP78232.1"/>
    </source>
</evidence>
<dbReference type="Gene3D" id="3.30.420.10">
    <property type="entry name" value="Ribonuclease H-like superfamily/Ribonuclease H"/>
    <property type="match status" value="1"/>
</dbReference>
<feature type="compositionally biased region" description="Basic and acidic residues" evidence="2">
    <location>
        <begin position="203"/>
        <end position="238"/>
    </location>
</feature>
<gene>
    <name evidence="3" type="ORF">AK812_SmicGene41620</name>
</gene>
<comment type="caution">
    <text evidence="3">The sequence shown here is derived from an EMBL/GenBank/DDBJ whole genome shotgun (WGS) entry which is preliminary data.</text>
</comment>
<keyword evidence="1" id="KW-0175">Coiled coil</keyword>
<dbReference type="PROSITE" id="PS50879">
    <property type="entry name" value="RNASE_H_1"/>
    <property type="match status" value="1"/>
</dbReference>
<dbReference type="GO" id="GO:0003676">
    <property type="term" value="F:nucleic acid binding"/>
    <property type="evidence" value="ECO:0007669"/>
    <property type="project" value="InterPro"/>
</dbReference>
<evidence type="ECO:0000256" key="1">
    <source>
        <dbReference type="SAM" id="Coils"/>
    </source>
</evidence>
<reference evidence="3 4" key="1">
    <citation type="submission" date="2016-02" db="EMBL/GenBank/DDBJ databases">
        <title>Genome analysis of coral dinoflagellate symbionts highlights evolutionary adaptations to a symbiotic lifestyle.</title>
        <authorList>
            <person name="Aranda M."/>
            <person name="Li Y."/>
            <person name="Liew Y.J."/>
            <person name="Baumgarten S."/>
            <person name="Simakov O."/>
            <person name="Wilson M."/>
            <person name="Piel J."/>
            <person name="Ashoor H."/>
            <person name="Bougouffa S."/>
            <person name="Bajic V.B."/>
            <person name="Ryu T."/>
            <person name="Ravasi T."/>
            <person name="Bayer T."/>
            <person name="Micklem G."/>
            <person name="Kim H."/>
            <person name="Bhak J."/>
            <person name="Lajeunesse T.C."/>
            <person name="Voolstra C.R."/>
        </authorList>
    </citation>
    <scope>NUCLEOTIDE SEQUENCE [LARGE SCALE GENOMIC DNA]</scope>
    <source>
        <strain evidence="3 4">CCMP2467</strain>
    </source>
</reference>
<protein>
    <submittedName>
        <fullName evidence="3">Uncharacterized protein</fullName>
    </submittedName>
</protein>
<feature type="coiled-coil region" evidence="1">
    <location>
        <begin position="157"/>
        <end position="184"/>
    </location>
</feature>
<dbReference type="InterPro" id="IPR012337">
    <property type="entry name" value="RNaseH-like_sf"/>
</dbReference>
<dbReference type="Gene3D" id="3.60.10.10">
    <property type="entry name" value="Endonuclease/exonuclease/phosphatase"/>
    <property type="match status" value="1"/>
</dbReference>
<dbReference type="SUPFAM" id="SSF56219">
    <property type="entry name" value="DNase I-like"/>
    <property type="match status" value="1"/>
</dbReference>
<keyword evidence="4" id="KW-1185">Reference proteome</keyword>
<name>A0A1Q9C5N1_SYMMI</name>
<feature type="coiled-coil region" evidence="1">
    <location>
        <begin position="68"/>
        <end position="127"/>
    </location>
</feature>
<sequence>MQQLPQAPHVPTVSMPQGTGASAGDGGEKKMLNAFLEQLSKQEDLPQGVRDLMSRVTGTTVQEETKTLHKLVKQRSQASTTLAQLQKDRASFEASWATYSSSLVKLLQEQLQKRQETLEQMDKAQLEWTAQLRAVSAQIKEATSAGDPVHAVESSDSEEMEAVAENAEACAARQEEKRQQMTVQHAQILGALQQVQQSAMEGSGRREGSRTPRRKSEAAPDDKVGAKDKAAQQAEQKDGPPGFCAGHSIQDEPDFVDALHAELYACSLQLTVSQPYIYPGLPDPRVEACDPVAFWGAKFGSQRTSISGLDLSDDFSYGPVEPDSMESDSVLEDFTVCREGSHGGSEDRAALTPTFQAPACRMPLAAVEPDAVGALLWDFGTAHGYPALHGRSELADVQGECTKQVGRRARLVTRVRFEGCPQTFCFSSGDRLSPHTMSQRVQPLWAGTAPVRPILKRPFDAQSQRVRPPGASTAPVLPLLHGPSTATALPHLAALVPKFGTPVMVPPSPRCPSPDNEPPSLLKRRISGESSKRAEEQWQLYPRNLREERYSGAVVPHMTWGRQEEPTKHLFTVFDTRRHLSTVLCHDATRVADFARIAVDSAPGPVRALQFLTVPIPGLPLPQVVLTLVADPADAMAIPWDCRAVGLPVRTVPHLPNELLRHAAASLQHTVPSDPDLAARINDGRLLVIDVAGLLQDALPLFLTELQWLRVEKPIWGDAVSESHLRLPSMFASLRLGLPAGIGGLASTTSTTTGMMQPANRIFRVRLFGDGKEVSHEVQAPCPQLDLVLCLLLGKLQHTQPSSCGPSYVMMAKAQPPPEGDVQEILFLSHPADAFDTVPVFVDGRPQGNTLVLTALHRITTTEQAIPDNLRNSGCFALVNGAPAHLAQRSVMPGDYVQLGCSGVFVPHTAATDIMNQLPSSDVYGYAFAAQRRADDGTFLQRIRERRRAAQVWQPLENLITIVGPAHGPVRLRMETLLVPTVEEVRAALIPMTDFNGMRLAMAHTTAQIPGAALFATVCPQSDLRTVLLPLATSPTHYIVLMVPSLAEDLGYLPLDPQQRILWTYGRWRHGQILAIFTLPASMARRAGCAQKWLQISSVPGRAKEVPVQIGAGAEHSVEQEVVGFSSAKVAAIGSAAQPACVPTPFGRRSVPSRPPAVVDVDGTTSPRDVSAAASFDGPPQRKIISLCDVLGDACPAQEATLHFPVPSELPECVFSVFTVTGFSQDIPDSVKIHPAAATLLEHLCRWDRCCPFEALLLYIDGSYKQGEAAWAVTGFVLVQGQWQWAGYLAASLDARFQAGSAFEAELMAQFVANCVVACCPSPAAVHFDSTAAAAAAEGRTSLHGAPALAHAVAAVAAYLYQAGKTPYAQHVSSHNGNPANELADSLAKGCLGVCGGDGHDIVAPLVESILAFDLDWLWVRGAASAAMPRLDADGDTIVAPVQSVTTPTVRPSLFAPAEAQVPLDKVCCPLRLASYNVLSAKAALQRQCLHTAFKRQGLSVLALQETKHATEPRRIYDGVLRLSGPCQDGSEGVALWFNLRDGQLPWTQAHITVTFAADRLLSALVSLPGVKLMFFSGHAYPATAPDDCIDRFWGLVRDRLRSLPSDTAPVLLFDANARFQNEGAHLCPLNRNARHWLRILDEFGLGHTGTTGLDGVPLYTWTSPTGRRACLDYIAFPAIWSGSLQHVGTTEFLDEFAGIDHAPLLARFDLSFLPRPPRARTFDIEALHTSAGRQTVAEIFAAAPIVPWEVQVDDHLQQLNAYFQAQLQERFAAPQDKLRHPALSKDTWALLRHKRMTRRRHRFRRQLEAKQHLCALFVAWKARVHNTPGPDLHGLQTWVKAVDRRASLHGREMRILQARINAAYRKDMAAFTRSMWQEARAGGPAELARTLRAVLKAGRSYKPPRVDVALQVQGALISDPAEISAIFGRAFAVSEQAVEVDFAALQGEAAAPEAVSARFVAHQMPSVATLAASFSALNPRKAAGLSRLPPDFYAAHPLGAAMTHAPLILKTLARSQVPVLWGGCLSRPLLKPGKRPDDPKSYRAIALQEPASKAAAKAVRPHLCACFESIALPSIGGARPGFALNVPALTVQAALACAQRDKRSIGVLFLDGVAAFYATSRASLFAYDRDELQAQLRQGPFDHDVVEAFLAFLPERGALETAGVSPAVVASLQNSMSKTWYTTSPDDTTVYRTSKGTVPGAPLADLLFQYVLHAAVSALDLLLRRRCFNGEGGAAGQPESRSWVDEAGFLSLGELGGECRRLKCTDNYTHLGTVRMAHAQACADLDRRADLARSVYRPLRSRILRNPELSVVERCHLLFSMVLSSYTHGLGTWSLTTATEKRKFRGHYMQFLRGAVRPLHALPCRRLEDQQVCAVLGALLPSEALAVSRIRAFSQVALSGSAFVKTALLREQVWLDAVCEDLAMLQTSAPTPSVKAFLQVPRQEMWTAWHFSARQPIVQAALAKARMHHQLSEVFSTACACAAHRRSVHGHRAVRAMGADVREFRYSGTGECSGGTAAQSFATDAVDWAAALVGVPEALPAL</sequence>
<evidence type="ECO:0000313" key="4">
    <source>
        <dbReference type="Proteomes" id="UP000186817"/>
    </source>
</evidence>
<dbReference type="InterPro" id="IPR036691">
    <property type="entry name" value="Endo/exonu/phosph_ase_sf"/>
</dbReference>
<dbReference type="InterPro" id="IPR002156">
    <property type="entry name" value="RNaseH_domain"/>
</dbReference>
<proteinExistence type="predicted"/>
<dbReference type="EMBL" id="LSRX01001643">
    <property type="protein sequence ID" value="OLP78232.1"/>
    <property type="molecule type" value="Genomic_DNA"/>
</dbReference>
<feature type="region of interest" description="Disordered" evidence="2">
    <location>
        <begin position="1153"/>
        <end position="1176"/>
    </location>
</feature>
<dbReference type="OrthoDB" id="8058536at2759"/>
<accession>A0A1Q9C5N1</accession>
<dbReference type="GO" id="GO:0004523">
    <property type="term" value="F:RNA-DNA hybrid ribonuclease activity"/>
    <property type="evidence" value="ECO:0007669"/>
    <property type="project" value="InterPro"/>
</dbReference>
<dbReference type="InterPro" id="IPR036397">
    <property type="entry name" value="RNaseH_sf"/>
</dbReference>
<feature type="region of interest" description="Disordered" evidence="2">
    <location>
        <begin position="1"/>
        <end position="28"/>
    </location>
</feature>
<dbReference type="SUPFAM" id="SSF53098">
    <property type="entry name" value="Ribonuclease H-like"/>
    <property type="match status" value="1"/>
</dbReference>
<evidence type="ECO:0000256" key="2">
    <source>
        <dbReference type="SAM" id="MobiDB-lite"/>
    </source>
</evidence>